<dbReference type="InterPro" id="IPR006094">
    <property type="entry name" value="Oxid_FAD_bind_N"/>
</dbReference>
<dbReference type="InterPro" id="IPR016169">
    <property type="entry name" value="FAD-bd_PCMH_sub2"/>
</dbReference>
<dbReference type="RefSeq" id="WP_150351710.1">
    <property type="nucleotide sequence ID" value="NZ_CP038061.1"/>
</dbReference>
<dbReference type="EMBL" id="CP044081">
    <property type="protein sequence ID" value="QEU10313.1"/>
    <property type="molecule type" value="Genomic_DNA"/>
</dbReference>
<dbReference type="PROSITE" id="PS51387">
    <property type="entry name" value="FAD_PCMH"/>
    <property type="match status" value="1"/>
</dbReference>
<dbReference type="Pfam" id="PF01565">
    <property type="entry name" value="FAD_binding_4"/>
    <property type="match status" value="1"/>
</dbReference>
<evidence type="ECO:0000256" key="2">
    <source>
        <dbReference type="ARBA" id="ARBA00022827"/>
    </source>
</evidence>
<dbReference type="AlphaFoldDB" id="A0A5P2QYB8"/>
<dbReference type="GO" id="GO:1903457">
    <property type="term" value="P:lactate catabolic process"/>
    <property type="evidence" value="ECO:0007669"/>
    <property type="project" value="TreeGrafter"/>
</dbReference>
<gene>
    <name evidence="3" type="ORF">FOB51_21235</name>
</gene>
<dbReference type="SUPFAM" id="SSF55103">
    <property type="entry name" value="FAD-linked oxidases, C-terminal domain"/>
    <property type="match status" value="1"/>
</dbReference>
<dbReference type="PANTHER" id="PTHR11748:SF114">
    <property type="entry name" value="ARYL-ALCOHOL OXIDASE VANILLYL-ALCOHOL OXIDASE (AFU_ORTHOLOGUE AFUA_3G09500)-RELATED"/>
    <property type="match status" value="1"/>
</dbReference>
<dbReference type="Gene3D" id="1.10.45.10">
    <property type="entry name" value="Vanillyl-alcohol Oxidase, Chain A, domain 4"/>
    <property type="match status" value="1"/>
</dbReference>
<dbReference type="InterPro" id="IPR016170">
    <property type="entry name" value="Cytok_DH_C_sf"/>
</dbReference>
<evidence type="ECO:0000256" key="1">
    <source>
        <dbReference type="ARBA" id="ARBA00022630"/>
    </source>
</evidence>
<reference evidence="3 4" key="1">
    <citation type="submission" date="2019-09" db="EMBL/GenBank/DDBJ databases">
        <title>FDA dAtabase for Regulatory Grade micrObial Sequences (FDA-ARGOS): Supporting development and validation of Infectious Disease Dx tests.</title>
        <authorList>
            <person name="Sciortino C."/>
            <person name="Tallon L."/>
            <person name="Sadzewicz L."/>
            <person name="Vavikolanu K."/>
            <person name="Mehta A."/>
            <person name="Aluvathingal J."/>
            <person name="Nadendla S."/>
            <person name="Nandy P."/>
            <person name="Geyer C."/>
            <person name="Yan Y."/>
            <person name="Sichtig H."/>
        </authorList>
    </citation>
    <scope>NUCLEOTIDE SEQUENCE [LARGE SCALE GENOMIC DNA]</scope>
    <source>
        <strain evidence="3 4">FDAARGOS_643</strain>
    </source>
</reference>
<keyword evidence="2" id="KW-0274">FAD</keyword>
<dbReference type="InterPro" id="IPR016167">
    <property type="entry name" value="FAD-bd_PCMH_sub1"/>
</dbReference>
<accession>A0A5P2QYB8</accession>
<dbReference type="GO" id="GO:0071949">
    <property type="term" value="F:FAD binding"/>
    <property type="evidence" value="ECO:0007669"/>
    <property type="project" value="InterPro"/>
</dbReference>
<dbReference type="InterPro" id="IPR016164">
    <property type="entry name" value="FAD-linked_Oxase-like_C"/>
</dbReference>
<proteinExistence type="predicted"/>
<dbReference type="GO" id="GO:0008720">
    <property type="term" value="F:D-lactate dehydrogenase (NAD+) activity"/>
    <property type="evidence" value="ECO:0007669"/>
    <property type="project" value="TreeGrafter"/>
</dbReference>
<dbReference type="InterPro" id="IPR016171">
    <property type="entry name" value="Vanillyl_alc_oxidase_C-sub2"/>
</dbReference>
<dbReference type="Gene3D" id="3.30.43.10">
    <property type="entry name" value="Uridine Diphospho-n-acetylenolpyruvylglucosamine Reductase, domain 2"/>
    <property type="match status" value="1"/>
</dbReference>
<dbReference type="InterPro" id="IPR036318">
    <property type="entry name" value="FAD-bd_PCMH-like_sf"/>
</dbReference>
<dbReference type="Proteomes" id="UP000324507">
    <property type="component" value="Chromosome"/>
</dbReference>
<sequence length="540" mass="60375">MALPLPPGVDDAQFRAAMQKMAEAIGSQWVYTEEDDVMLYRDAYSPAWDEPEELLPSAAVAPASTEEVQKIVRIANEYRVPLYPVSTGKNLGYGGSAPNMTGTVVLDLKRMNRVIAVDDKRHFAIVEPGVSYFDLYRHIRENKLKVWIDCPDPGWGGVLGNALDRGIGYTLGIYRDHWQAHCGLEVVLPNGELMRTGMGALPGAKTFAEYRYGFGPYVDGLFSQGNFGIVTQMGIRLMPEPERFIGGQIRVPRRRDLIPLVDIVNELENSFQVGAPFFGSPLYALSFLDPEVRKIGFDYSLTDDQLDAVAAKRGLPFWKVDLPIYGPAPVAEAVWTHIQDRVRQLIPEASFEKTMDYRFPLTDEQARAMPHKVQIGVPGLEIFSVGARSDYNPHPTDGHMWFASVLPRSGEAVFEAQKVFAEASRELGVDPIFPNYFPPMGFLSNAFMYINFLPISKSDPDRNKATRETFRYYVTAAGKAGYGEYRAPPLFHDLVSDIYSFNDHALRRFTQTMKDAVDPNGIIAPGRGGIWPARYRGAKP</sequence>
<evidence type="ECO:0000313" key="3">
    <source>
        <dbReference type="EMBL" id="QEU10313.1"/>
    </source>
</evidence>
<dbReference type="GO" id="GO:0004458">
    <property type="term" value="F:D-lactate dehydrogenase (cytochrome) activity"/>
    <property type="evidence" value="ECO:0007669"/>
    <property type="project" value="TreeGrafter"/>
</dbReference>
<evidence type="ECO:0000313" key="4">
    <source>
        <dbReference type="Proteomes" id="UP000324507"/>
    </source>
</evidence>
<keyword evidence="1" id="KW-0285">Flavoprotein</keyword>
<protein>
    <submittedName>
        <fullName evidence="3">FAD-binding oxidoreductase</fullName>
    </submittedName>
</protein>
<dbReference type="InterPro" id="IPR016166">
    <property type="entry name" value="FAD-bd_PCMH"/>
</dbReference>
<name>A0A5P2QYB8_9RHOB</name>
<organism evidence="3 4">
    <name type="scientific">Paracoccus yeei</name>
    <dbReference type="NCBI Taxonomy" id="147645"/>
    <lineage>
        <taxon>Bacteria</taxon>
        <taxon>Pseudomonadati</taxon>
        <taxon>Pseudomonadota</taxon>
        <taxon>Alphaproteobacteria</taxon>
        <taxon>Rhodobacterales</taxon>
        <taxon>Paracoccaceae</taxon>
        <taxon>Paracoccus</taxon>
    </lineage>
</organism>
<dbReference type="Gene3D" id="3.40.462.10">
    <property type="entry name" value="FAD-linked oxidases, C-terminal domain"/>
    <property type="match status" value="1"/>
</dbReference>
<dbReference type="Gene3D" id="3.30.465.10">
    <property type="match status" value="1"/>
</dbReference>
<dbReference type="SUPFAM" id="SSF56176">
    <property type="entry name" value="FAD-binding/transporter-associated domain-like"/>
    <property type="match status" value="1"/>
</dbReference>
<dbReference type="PANTHER" id="PTHR11748">
    <property type="entry name" value="D-LACTATE DEHYDROGENASE"/>
    <property type="match status" value="1"/>
</dbReference>